<protein>
    <recommendedName>
        <fullName evidence="2">GIY-YIG domain-containing protein</fullName>
    </recommendedName>
</protein>
<evidence type="ECO:0008006" key="2">
    <source>
        <dbReference type="Google" id="ProtNLM"/>
    </source>
</evidence>
<proteinExistence type="predicted"/>
<organism evidence="1">
    <name type="scientific">marine metagenome</name>
    <dbReference type="NCBI Taxonomy" id="408172"/>
    <lineage>
        <taxon>unclassified sequences</taxon>
        <taxon>metagenomes</taxon>
        <taxon>ecological metagenomes</taxon>
    </lineage>
</organism>
<evidence type="ECO:0000313" key="1">
    <source>
        <dbReference type="EMBL" id="SVC47235.1"/>
    </source>
</evidence>
<gene>
    <name evidence="1" type="ORF">METZ01_LOCUS300089</name>
</gene>
<accession>A0A382MGL1</accession>
<reference evidence="1" key="1">
    <citation type="submission" date="2018-05" db="EMBL/GenBank/DDBJ databases">
        <authorList>
            <person name="Lanie J.A."/>
            <person name="Ng W.-L."/>
            <person name="Kazmierczak K.M."/>
            <person name="Andrzejewski T.M."/>
            <person name="Davidsen T.M."/>
            <person name="Wayne K.J."/>
            <person name="Tettelin H."/>
            <person name="Glass J.I."/>
            <person name="Rusch D."/>
            <person name="Podicherti R."/>
            <person name="Tsui H.-C.T."/>
            <person name="Winkler M.E."/>
        </authorList>
    </citation>
    <scope>NUCLEOTIDE SEQUENCE</scope>
</reference>
<dbReference type="AlphaFoldDB" id="A0A382MGL1"/>
<sequence>MKTKTHELSISGEVLQRGFWLYIWEIQTPKPNHLYYVGRTGDSSSSNAQSPFNRMGQHLGFHKNSNVLRRHLEEKNIDPQTCSFRLIAHGPILKEAKTNDQHKKRRDSIAAMEKALADEMTASGYDVINAVKCRMKLDVNNYAPVRAAFALHFKMLGSGKPNLERN</sequence>
<name>A0A382MGL1_9ZZZZ</name>
<dbReference type="EMBL" id="UINC01093094">
    <property type="protein sequence ID" value="SVC47235.1"/>
    <property type="molecule type" value="Genomic_DNA"/>
</dbReference>